<dbReference type="Gramene" id="TraesRN5D0101130500.1">
    <property type="protein sequence ID" value="TraesRN5D0101130500.1"/>
    <property type="gene ID" value="TraesRN5D0101130500"/>
</dbReference>
<evidence type="ECO:0000256" key="4">
    <source>
        <dbReference type="ARBA" id="ARBA00022741"/>
    </source>
</evidence>
<evidence type="ECO:0000256" key="5">
    <source>
        <dbReference type="ARBA" id="ARBA00022821"/>
    </source>
</evidence>
<dbReference type="GO" id="GO:0000166">
    <property type="term" value="F:nucleotide binding"/>
    <property type="evidence" value="ECO:0007669"/>
    <property type="project" value="UniProtKB-KW"/>
</dbReference>
<comment type="similarity">
    <text evidence="1">Belongs to the disease resistance NB-LRR family.</text>
</comment>
<keyword evidence="8" id="KW-1185">Reference proteome</keyword>
<keyword evidence="5" id="KW-0611">Plant defense</keyword>
<reference evidence="7" key="1">
    <citation type="submission" date="2018-08" db="EMBL/GenBank/DDBJ databases">
        <authorList>
            <person name="Rossello M."/>
        </authorList>
    </citation>
    <scope>NUCLEOTIDE SEQUENCE [LARGE SCALE GENOMIC DNA]</scope>
    <source>
        <strain evidence="7">cv. Chinese Spring</strain>
    </source>
</reference>
<dbReference type="EnsemblPlants" id="TraesCS5D02G499300.1">
    <property type="protein sequence ID" value="TraesCS5D02G499300.1"/>
    <property type="gene ID" value="TraesCS5D02G499300"/>
</dbReference>
<dbReference type="OrthoDB" id="666944at2759"/>
<dbReference type="SMR" id="A0A3B6N1M9"/>
<dbReference type="Gramene" id="TraesWEE_scaffold_045468_01G000200.1">
    <property type="protein sequence ID" value="TraesWEE_scaffold_045468_01G000200.1"/>
    <property type="gene ID" value="TraesWEE_scaffold_045468_01G000200"/>
</dbReference>
<evidence type="ECO:0000313" key="8">
    <source>
        <dbReference type="Proteomes" id="UP000019116"/>
    </source>
</evidence>
<dbReference type="Gramene" id="TraesMAC5D03G03212870.1">
    <property type="protein sequence ID" value="TraesMAC5D03G03212870.1"/>
    <property type="gene ID" value="TraesMAC5D03G03212870"/>
</dbReference>
<evidence type="ECO:0000256" key="2">
    <source>
        <dbReference type="ARBA" id="ARBA00022614"/>
    </source>
</evidence>
<dbReference type="Gramene" id="TraesPARA_EIv1.0_1874370.1">
    <property type="protein sequence ID" value="TraesPARA_EIv1.0_1874370.1.CDS"/>
    <property type="gene ID" value="TraesPARA_EIv1.0_1874370"/>
</dbReference>
<keyword evidence="4" id="KW-0547">Nucleotide-binding</keyword>
<reference evidence="7" key="2">
    <citation type="submission" date="2018-10" db="UniProtKB">
        <authorList>
            <consortium name="EnsemblPlants"/>
        </authorList>
    </citation>
    <scope>IDENTIFICATION</scope>
</reference>
<dbReference type="InterPro" id="IPR041118">
    <property type="entry name" value="Rx_N"/>
</dbReference>
<dbReference type="Gramene" id="TraesSYM5D03G03155020.1">
    <property type="protein sequence ID" value="TraesSYM5D03G03155020.1"/>
    <property type="gene ID" value="TraesSYM5D03G03155020"/>
</dbReference>
<feature type="domain" description="Disease resistance N-terminal" evidence="6">
    <location>
        <begin position="14"/>
        <end position="98"/>
    </location>
</feature>
<dbReference type="Gramene" id="TraesCS5D03G1093900.1">
    <property type="protein sequence ID" value="TraesCS5D03G1093900.1.CDS"/>
    <property type="gene ID" value="TraesCS5D03G1093900"/>
</dbReference>
<accession>A0A3B6N1M9</accession>
<dbReference type="GO" id="GO:0006952">
    <property type="term" value="P:defense response"/>
    <property type="evidence" value="ECO:0007669"/>
    <property type="project" value="UniProtKB-KW"/>
</dbReference>
<keyword evidence="3" id="KW-0677">Repeat</keyword>
<evidence type="ECO:0000256" key="3">
    <source>
        <dbReference type="ARBA" id="ARBA00022737"/>
    </source>
</evidence>
<dbReference type="AlphaFoldDB" id="A0A3B6N1M9"/>
<dbReference type="Proteomes" id="UP000019116">
    <property type="component" value="Chromosome 5D"/>
</dbReference>
<protein>
    <recommendedName>
        <fullName evidence="6">Disease resistance N-terminal domain-containing protein</fullName>
    </recommendedName>
</protein>
<evidence type="ECO:0000256" key="1">
    <source>
        <dbReference type="ARBA" id="ARBA00008894"/>
    </source>
</evidence>
<sequence>MAHHVGGVIASAILGVVSKQIMSAIKGQIKLQWNFVSDLQKMRSSLQTVEALLEDAERRSITDQAVRLWLGRLKDTMYEISDMIDDFEVNTEPAAQKCCPQISVSRLKWPIR</sequence>
<dbReference type="Gramene" id="TraesCAD_scaffold_043122_01G000200.1">
    <property type="protein sequence ID" value="TraesCAD_scaffold_043122_01G000200.1"/>
    <property type="gene ID" value="TraesCAD_scaffold_043122_01G000200"/>
</dbReference>
<organism evidence="7">
    <name type="scientific">Triticum aestivum</name>
    <name type="common">Wheat</name>
    <dbReference type="NCBI Taxonomy" id="4565"/>
    <lineage>
        <taxon>Eukaryota</taxon>
        <taxon>Viridiplantae</taxon>
        <taxon>Streptophyta</taxon>
        <taxon>Embryophyta</taxon>
        <taxon>Tracheophyta</taxon>
        <taxon>Spermatophyta</taxon>
        <taxon>Magnoliopsida</taxon>
        <taxon>Liliopsida</taxon>
        <taxon>Poales</taxon>
        <taxon>Poaceae</taxon>
        <taxon>BOP clade</taxon>
        <taxon>Pooideae</taxon>
        <taxon>Triticodae</taxon>
        <taxon>Triticeae</taxon>
        <taxon>Triticinae</taxon>
        <taxon>Triticum</taxon>
    </lineage>
</organism>
<dbReference type="Gramene" id="TraesROB_scaffold_050450_01G000500.1">
    <property type="protein sequence ID" value="TraesROB_scaffold_050450_01G000500.1"/>
    <property type="gene ID" value="TraesROB_scaffold_050450_01G000500"/>
</dbReference>
<evidence type="ECO:0000259" key="6">
    <source>
        <dbReference type="Pfam" id="PF18052"/>
    </source>
</evidence>
<dbReference type="Gramene" id="TraesCLE_scaffold_072615_01G000400.1">
    <property type="protein sequence ID" value="TraesCLE_scaffold_072615_01G000400.1"/>
    <property type="gene ID" value="TraesCLE_scaffold_072615_01G000400"/>
</dbReference>
<dbReference type="Pfam" id="PF18052">
    <property type="entry name" value="Rx_N"/>
    <property type="match status" value="1"/>
</dbReference>
<dbReference type="Gramene" id="TraesCS5D02G499300.1">
    <property type="protein sequence ID" value="TraesCS5D02G499300.1"/>
    <property type="gene ID" value="TraesCS5D02G499300"/>
</dbReference>
<dbReference type="Gene3D" id="1.20.5.4130">
    <property type="match status" value="1"/>
</dbReference>
<proteinExistence type="inferred from homology"/>
<name>A0A3B6N1M9_WHEAT</name>
<evidence type="ECO:0000313" key="7">
    <source>
        <dbReference type="EnsemblPlants" id="TraesCS5D02G499300.1"/>
    </source>
</evidence>
<keyword evidence="2" id="KW-0433">Leucine-rich repeat</keyword>
<dbReference type="OMA" id="CCPQISV"/>